<feature type="transmembrane region" description="Helical" evidence="1">
    <location>
        <begin position="292"/>
        <end position="313"/>
    </location>
</feature>
<accession>A0A913Y401</accession>
<dbReference type="RefSeq" id="XP_020913771.2">
    <property type="nucleotide sequence ID" value="XM_021058112.2"/>
</dbReference>
<evidence type="ECO:0000313" key="3">
    <source>
        <dbReference type="Proteomes" id="UP000887567"/>
    </source>
</evidence>
<dbReference type="GeneID" id="110251399"/>
<dbReference type="PANTHER" id="PTHR31061:SF24">
    <property type="entry name" value="LD22376P"/>
    <property type="match status" value="1"/>
</dbReference>
<dbReference type="PANTHER" id="PTHR31061">
    <property type="entry name" value="LD22376P"/>
    <property type="match status" value="1"/>
</dbReference>
<evidence type="ECO:0008006" key="4">
    <source>
        <dbReference type="Google" id="ProtNLM"/>
    </source>
</evidence>
<keyword evidence="3" id="KW-1185">Reference proteome</keyword>
<keyword evidence="1" id="KW-1133">Transmembrane helix</keyword>
<feature type="transmembrane region" description="Helical" evidence="1">
    <location>
        <begin position="325"/>
        <end position="342"/>
    </location>
</feature>
<organism evidence="2 3">
    <name type="scientific">Exaiptasia diaphana</name>
    <name type="common">Tropical sea anemone</name>
    <name type="synonym">Aiptasia pulchella</name>
    <dbReference type="NCBI Taxonomy" id="2652724"/>
    <lineage>
        <taxon>Eukaryota</taxon>
        <taxon>Metazoa</taxon>
        <taxon>Cnidaria</taxon>
        <taxon>Anthozoa</taxon>
        <taxon>Hexacorallia</taxon>
        <taxon>Actiniaria</taxon>
        <taxon>Aiptasiidae</taxon>
        <taxon>Exaiptasia</taxon>
    </lineage>
</organism>
<name>A0A913Y401_EXADI</name>
<dbReference type="OrthoDB" id="2149840at2759"/>
<feature type="transmembrane region" description="Helical" evidence="1">
    <location>
        <begin position="244"/>
        <end position="264"/>
    </location>
</feature>
<sequence length="388" mass="44943">MLFVNFGHGGYYFFGHADWNGLLFADLIFPWFIWIMGVSITLSFKSLARKKLKPFTVLKKIIRRSLILFGLGVFTSNFNDLEYYRVPGVLQRFAICYFVIAVMQLYLPPREDLPKRWWDPIRDVVAIWKQWLVMAFVLVVFLLVTYGVKVGHCPTGYTGPGGIGREYPQAVNCTGGVANYIDRMFLGNHLYRWATVKTLYKTKLPHDPEGCLGSLTSIILVFFGVQAGRILHTYPDHKSRLLRWTVWGVLLGVVGIGNSLLNVYRCPGSCWDEFYSTFCIIWFNSWFTYLRSLSFILVTGSTSFILLAMCYFFTDVAGWWNGAPFFYPGMNSILLYVGYGILYNRFPFTWKTDEYVTHTEKLSMNLLATALWVLISYYLFQKKFFLKI</sequence>
<dbReference type="OMA" id="WHGFTFY"/>
<keyword evidence="1" id="KW-0812">Transmembrane</keyword>
<feature type="transmembrane region" description="Helical" evidence="1">
    <location>
        <begin position="128"/>
        <end position="148"/>
    </location>
</feature>
<feature type="transmembrane region" description="Helical" evidence="1">
    <location>
        <begin position="212"/>
        <end position="232"/>
    </location>
</feature>
<dbReference type="EnsemblMetazoa" id="XM_021058112.2">
    <property type="protein sequence ID" value="XP_020913771.2"/>
    <property type="gene ID" value="LOC110251399"/>
</dbReference>
<evidence type="ECO:0000256" key="1">
    <source>
        <dbReference type="SAM" id="Phobius"/>
    </source>
</evidence>
<evidence type="ECO:0000313" key="2">
    <source>
        <dbReference type="EnsemblMetazoa" id="XP_020913771.2"/>
    </source>
</evidence>
<reference evidence="2" key="1">
    <citation type="submission" date="2022-11" db="UniProtKB">
        <authorList>
            <consortium name="EnsemblMetazoa"/>
        </authorList>
    </citation>
    <scope>IDENTIFICATION</scope>
</reference>
<keyword evidence="1" id="KW-0472">Membrane</keyword>
<feature type="transmembrane region" description="Helical" evidence="1">
    <location>
        <begin position="90"/>
        <end position="107"/>
    </location>
</feature>
<feature type="transmembrane region" description="Helical" evidence="1">
    <location>
        <begin position="362"/>
        <end position="380"/>
    </location>
</feature>
<proteinExistence type="predicted"/>
<feature type="transmembrane region" description="Helical" evidence="1">
    <location>
        <begin position="20"/>
        <end position="40"/>
    </location>
</feature>
<dbReference type="KEGG" id="epa:110251399"/>
<protein>
    <recommendedName>
        <fullName evidence="4">Heparan-alpha-glucosaminide N-acetyltransferase</fullName>
    </recommendedName>
</protein>
<dbReference type="AlphaFoldDB" id="A0A913Y401"/>
<dbReference type="Proteomes" id="UP000887567">
    <property type="component" value="Unplaced"/>
</dbReference>